<comment type="subcellular location">
    <subcellularLocation>
        <location evidence="1">Nucleus</location>
        <location evidence="1">Nucleoplasm</location>
    </subcellularLocation>
    <subcellularLocation>
        <location evidence="1">Cytoplasm</location>
        <location evidence="1">P-body</location>
    </subcellularLocation>
</comment>
<comment type="similarity">
    <text evidence="1">Belongs to the ENY2 family.</text>
</comment>
<dbReference type="Proteomes" id="UP001412239">
    <property type="component" value="Unassembled WGS sequence"/>
</dbReference>
<accession>A0A292Q3I9</accession>
<reference evidence="2" key="1">
    <citation type="submission" date="2015-10" db="EMBL/GenBank/DDBJ databases">
        <authorList>
            <person name="Regsiter A."/>
            <person name="william w."/>
        </authorList>
    </citation>
    <scope>NUCLEOTIDE SEQUENCE</scope>
    <source>
        <strain evidence="2">Montdore</strain>
    </source>
</reference>
<dbReference type="GO" id="GO:0015031">
    <property type="term" value="P:protein transport"/>
    <property type="evidence" value="ECO:0007669"/>
    <property type="project" value="UniProtKB-KW"/>
</dbReference>
<dbReference type="EMBL" id="LN890959">
    <property type="protein sequence ID" value="CUS14402.1"/>
    <property type="molecule type" value="Genomic_DNA"/>
</dbReference>
<evidence type="ECO:0000313" key="3">
    <source>
        <dbReference type="Proteomes" id="UP001412239"/>
    </source>
</evidence>
<keyword evidence="1" id="KW-0963">Cytoplasm</keyword>
<dbReference type="GO" id="GO:0071819">
    <property type="term" value="C:DUBm complex"/>
    <property type="evidence" value="ECO:0007669"/>
    <property type="project" value="UniProtKB-UniRule"/>
</dbReference>
<keyword evidence="1" id="KW-0811">Translocation</keyword>
<comment type="subunit">
    <text evidence="1">Component of the nuclear pore complex (NPC)-associated TREX-2 complex (transcription and export complex 2), composed of at least SUS1, SAC3, THP1, SEM1, and CDC31. TREX-2 contains 2 SUS1 chains. The TREX-2 complex interacts with the nucleoporin NUP1. Component of the 1.8 MDa SAGA transcription coactivator-HAT complex. SAGA is built of 5 distinct domains with specialized functions. Within the SAGA complex, SUS1, SGF11, SGF73 and UBP8 form an additional subcomplex of SAGA called the DUB module (deubiquitination module). Interacts directly with THP1, SAC3, SGF11, and with the RNA polymerase II.</text>
</comment>
<dbReference type="GO" id="GO:0000932">
    <property type="term" value="C:P-body"/>
    <property type="evidence" value="ECO:0007669"/>
    <property type="project" value="UniProtKB-SubCell"/>
</dbReference>
<name>A0A292Q3I9_9PEZI</name>
<dbReference type="GO" id="GO:0003713">
    <property type="term" value="F:transcription coactivator activity"/>
    <property type="evidence" value="ECO:0007669"/>
    <property type="project" value="UniProtKB-UniRule"/>
</dbReference>
<keyword evidence="1" id="KW-0509">mRNA transport</keyword>
<dbReference type="GO" id="GO:0006368">
    <property type="term" value="P:transcription elongation by RNA polymerase II"/>
    <property type="evidence" value="ECO:0007669"/>
    <property type="project" value="UniProtKB-UniRule"/>
</dbReference>
<sequence>MSQDTTLRSEVNRRLLESGELERLEALFLDLLRESGWYENTKNMCTEKLRSGGLAGGGGFNRLTEEVERECRERVPEGVRLEMVMAIKKVLEGMVEG</sequence>
<dbReference type="GO" id="GO:0070390">
    <property type="term" value="C:transcription export complex 2"/>
    <property type="evidence" value="ECO:0007669"/>
    <property type="project" value="UniProtKB-UniRule"/>
</dbReference>
<keyword evidence="1" id="KW-0539">Nucleus</keyword>
<protein>
    <recommendedName>
        <fullName evidence="1">Transcription and mRNA export factor SUS1</fullName>
    </recommendedName>
</protein>
<keyword evidence="1" id="KW-0156">Chromatin regulator</keyword>
<keyword evidence="1" id="KW-0813">Transport</keyword>
<dbReference type="HAMAP" id="MF_03046">
    <property type="entry name" value="ENY2_Sus1"/>
    <property type="match status" value="1"/>
</dbReference>
<dbReference type="GO" id="GO:0000124">
    <property type="term" value="C:SAGA complex"/>
    <property type="evidence" value="ECO:0007669"/>
    <property type="project" value="UniProtKB-UniRule"/>
</dbReference>
<evidence type="ECO:0000313" key="2">
    <source>
        <dbReference type="EMBL" id="CUS14402.1"/>
    </source>
</evidence>
<keyword evidence="1" id="KW-0805">Transcription regulation</keyword>
<dbReference type="GO" id="GO:0006325">
    <property type="term" value="P:chromatin organization"/>
    <property type="evidence" value="ECO:0007669"/>
    <property type="project" value="UniProtKB-KW"/>
</dbReference>
<gene>
    <name evidence="1" type="primary">SUS1</name>
    <name evidence="2" type="ORF">GSTUAT00001453001</name>
</gene>
<dbReference type="Gene3D" id="1.10.246.140">
    <property type="match status" value="1"/>
</dbReference>
<keyword evidence="3" id="KW-1185">Reference proteome</keyword>
<dbReference type="PANTHER" id="PTHR12514">
    <property type="entry name" value="ENHANCER OF YELLOW 2 TRANSCRIPTION FACTOR"/>
    <property type="match status" value="1"/>
</dbReference>
<keyword evidence="1" id="KW-0653">Protein transport</keyword>
<dbReference type="Pfam" id="PF10163">
    <property type="entry name" value="EnY2"/>
    <property type="match status" value="1"/>
</dbReference>
<evidence type="ECO:0000256" key="1">
    <source>
        <dbReference type="HAMAP-Rule" id="MF_03046"/>
    </source>
</evidence>
<dbReference type="GO" id="GO:0006406">
    <property type="term" value="P:mRNA export from nucleus"/>
    <property type="evidence" value="ECO:0007669"/>
    <property type="project" value="UniProtKB-UniRule"/>
</dbReference>
<dbReference type="InterPro" id="IPR038212">
    <property type="entry name" value="TF_EnY2_sf"/>
</dbReference>
<dbReference type="GO" id="GO:0005643">
    <property type="term" value="C:nuclear pore"/>
    <property type="evidence" value="ECO:0007669"/>
    <property type="project" value="UniProtKB-UniRule"/>
</dbReference>
<organism evidence="2 3">
    <name type="scientific">Tuber aestivum</name>
    <name type="common">summer truffle</name>
    <dbReference type="NCBI Taxonomy" id="59557"/>
    <lineage>
        <taxon>Eukaryota</taxon>
        <taxon>Fungi</taxon>
        <taxon>Dikarya</taxon>
        <taxon>Ascomycota</taxon>
        <taxon>Pezizomycotina</taxon>
        <taxon>Pezizomycetes</taxon>
        <taxon>Pezizales</taxon>
        <taxon>Tuberaceae</taxon>
        <taxon>Tuber</taxon>
    </lineage>
</organism>
<dbReference type="AlphaFoldDB" id="A0A292Q3I9"/>
<keyword evidence="1" id="KW-0010">Activator</keyword>
<dbReference type="GO" id="GO:0005654">
    <property type="term" value="C:nucleoplasm"/>
    <property type="evidence" value="ECO:0007669"/>
    <property type="project" value="UniProtKB-SubCell"/>
</dbReference>
<dbReference type="InterPro" id="IPR018783">
    <property type="entry name" value="TF_ENY2"/>
</dbReference>
<proteinExistence type="inferred from homology"/>
<keyword evidence="1" id="KW-0804">Transcription</keyword>
<comment type="function">
    <text evidence="1">Involved in mRNA export coupled transcription activation by association with both the TREX-2 and the SAGA complexes. At the promoters, SAGA is required for recruitment of the basal transcription machinery. It influences RNA polymerase II transcriptional activity through different activities such as TBP interaction and promoter selectivity, interaction with transcription activators, and chromatin modification through histone acetylation and deubiquitination. Within the SAGA complex, participates to a subcomplex required for deubiquitination of H2B and for the maintenance of steady-state H3 methylation levels. The TREX-2 complex functions in docking export-competent ribonucleoprotein particles (mRNPs) to the nuclear entrance of the nuclear pore complex (nuclear basket). TREX-2 participates in mRNA export and accurate chromatin positioning in the nucleus by tethering genes to the nuclear periphery. May also be involved in cytoplasmic mRNA decay by interaction with components of P-bodies.</text>
</comment>